<dbReference type="RefSeq" id="WP_285967166.1">
    <property type="nucleotide sequence ID" value="NZ_CP127294.1"/>
</dbReference>
<proteinExistence type="predicted"/>
<dbReference type="Gene3D" id="3.30.70.1520">
    <property type="entry name" value="Heterotetrameric sarcosine oxidase"/>
    <property type="match status" value="1"/>
</dbReference>
<dbReference type="SUPFAM" id="SSF103025">
    <property type="entry name" value="Folate-binding domain"/>
    <property type="match status" value="1"/>
</dbReference>
<dbReference type="InterPro" id="IPR027266">
    <property type="entry name" value="TrmE/GcvT-like"/>
</dbReference>
<evidence type="ECO:0000313" key="1">
    <source>
        <dbReference type="EMBL" id="WIX76417.1"/>
    </source>
</evidence>
<keyword evidence="2" id="KW-1185">Reference proteome</keyword>
<dbReference type="Proteomes" id="UP001236014">
    <property type="component" value="Chromosome"/>
</dbReference>
<accession>A0A9Y2IAC0</accession>
<dbReference type="EMBL" id="CP127294">
    <property type="protein sequence ID" value="WIX76417.1"/>
    <property type="molecule type" value="Genomic_DNA"/>
</dbReference>
<dbReference type="AlphaFoldDB" id="A0A9Y2IAC0"/>
<evidence type="ECO:0000313" key="2">
    <source>
        <dbReference type="Proteomes" id="UP001236014"/>
    </source>
</evidence>
<gene>
    <name evidence="1" type="ORF">QRX50_33815</name>
</gene>
<organism evidence="1 2">
    <name type="scientific">Amycolatopsis carbonis</name>
    <dbReference type="NCBI Taxonomy" id="715471"/>
    <lineage>
        <taxon>Bacteria</taxon>
        <taxon>Bacillati</taxon>
        <taxon>Actinomycetota</taxon>
        <taxon>Actinomycetes</taxon>
        <taxon>Pseudonocardiales</taxon>
        <taxon>Pseudonocardiaceae</taxon>
        <taxon>Amycolatopsis</taxon>
    </lineage>
</organism>
<dbReference type="Gene3D" id="3.30.1360.120">
    <property type="entry name" value="Probable tRNA modification gtpase trme, domain 1"/>
    <property type="match status" value="1"/>
</dbReference>
<protein>
    <submittedName>
        <fullName evidence="1">Sarcosine oxidase subunit gamma family protein</fullName>
    </submittedName>
</protein>
<reference evidence="1 2" key="1">
    <citation type="submission" date="2023-06" db="EMBL/GenBank/DDBJ databases">
        <authorList>
            <person name="Oyuntsetseg B."/>
            <person name="Kim S.B."/>
        </authorList>
    </citation>
    <scope>NUCLEOTIDE SEQUENCE [LARGE SCALE GENOMIC DNA]</scope>
    <source>
        <strain evidence="1 2">2-15</strain>
    </source>
</reference>
<dbReference type="Pfam" id="PF04268">
    <property type="entry name" value="SoxG"/>
    <property type="match status" value="1"/>
</dbReference>
<dbReference type="InterPro" id="IPR007375">
    <property type="entry name" value="SoxG"/>
</dbReference>
<name>A0A9Y2IAC0_9PSEU</name>
<sequence>MTVDLMRRAPLADHAAVLAALAPAVIAEERPFLTQLTVRVREGHDAVGEVLGVPLPAEPCTFTSGAGPFGAVDVLWLGPDEYLVLAGPGAVTEPDLRPAIVVGAVTDTSAQRTTVRLAGPAVRDVLAHGCAIDLDPAVSPPGTCVQTLLARTGIVLLVREAGEFTVLVRQSFAPYFAAWLADAATEYTEEAPWPSR</sequence>
<dbReference type="KEGG" id="acab:QRX50_33815"/>